<dbReference type="GeneID" id="70189424"/>
<dbReference type="CDD" id="cd00060">
    <property type="entry name" value="FHA"/>
    <property type="match status" value="1"/>
</dbReference>
<dbReference type="Proteomes" id="UP000756346">
    <property type="component" value="Unassembled WGS sequence"/>
</dbReference>
<evidence type="ECO:0000313" key="3">
    <source>
        <dbReference type="Proteomes" id="UP000756346"/>
    </source>
</evidence>
<name>A0A9P8XQD5_9PEZI</name>
<dbReference type="AlphaFoldDB" id="A0A9P8XQD5"/>
<feature type="domain" description="FHA" evidence="1">
    <location>
        <begin position="84"/>
        <end position="130"/>
    </location>
</feature>
<dbReference type="OrthoDB" id="10252171at2759"/>
<dbReference type="Pfam" id="PF00498">
    <property type="entry name" value="FHA"/>
    <property type="match status" value="1"/>
</dbReference>
<keyword evidence="3" id="KW-1185">Reference proteome</keyword>
<dbReference type="SUPFAM" id="SSF49879">
    <property type="entry name" value="SMAD/FHA domain"/>
    <property type="match status" value="1"/>
</dbReference>
<reference evidence="2" key="1">
    <citation type="journal article" date="2021" name="Nat. Commun.">
        <title>Genetic determinants of endophytism in the Arabidopsis root mycobiome.</title>
        <authorList>
            <person name="Mesny F."/>
            <person name="Miyauchi S."/>
            <person name="Thiergart T."/>
            <person name="Pickel B."/>
            <person name="Atanasova L."/>
            <person name="Karlsson M."/>
            <person name="Huettel B."/>
            <person name="Barry K.W."/>
            <person name="Haridas S."/>
            <person name="Chen C."/>
            <person name="Bauer D."/>
            <person name="Andreopoulos W."/>
            <person name="Pangilinan J."/>
            <person name="LaButti K."/>
            <person name="Riley R."/>
            <person name="Lipzen A."/>
            <person name="Clum A."/>
            <person name="Drula E."/>
            <person name="Henrissat B."/>
            <person name="Kohler A."/>
            <person name="Grigoriev I.V."/>
            <person name="Martin F.M."/>
            <person name="Hacquard S."/>
        </authorList>
    </citation>
    <scope>NUCLEOTIDE SEQUENCE</scope>
    <source>
        <strain evidence="2">MPI-CAGE-CH-0230</strain>
    </source>
</reference>
<dbReference type="Gene3D" id="2.60.200.20">
    <property type="match status" value="1"/>
</dbReference>
<dbReference type="EMBL" id="JAGTJQ010000016">
    <property type="protein sequence ID" value="KAH7010914.1"/>
    <property type="molecule type" value="Genomic_DNA"/>
</dbReference>
<dbReference type="PROSITE" id="PS50006">
    <property type="entry name" value="FHA_DOMAIN"/>
    <property type="match status" value="1"/>
</dbReference>
<dbReference type="RefSeq" id="XP_046004399.1">
    <property type="nucleotide sequence ID" value="XM_046159878.1"/>
</dbReference>
<dbReference type="InterPro" id="IPR008984">
    <property type="entry name" value="SMAD_FHA_dom_sf"/>
</dbReference>
<sequence>MDDADIIAYIYPHGSGNDFERANAVITASPRRLAPRLIQPTIAEHSRQQRASTEPPEDLDASTLHYLQRLQVKFTNIPRTDKGLLFGSNPNCDVVLPYKGVSNIHFSLTFDKDNQHIIKDWNSRRGTQVTYDGDNRGARSNFQWIIGGHKLARPIRSIIITIPNIIAFQIVVPSQNIQTPDYVEKVKKFKEGCATAESLLAGMGLFPPTRSHTGVHTPGEGEIHLKTRLGHGGFGVVIHYWNWLDPEIGLFSY</sequence>
<organism evidence="2 3">
    <name type="scientific">Microdochium trichocladiopsis</name>
    <dbReference type="NCBI Taxonomy" id="1682393"/>
    <lineage>
        <taxon>Eukaryota</taxon>
        <taxon>Fungi</taxon>
        <taxon>Dikarya</taxon>
        <taxon>Ascomycota</taxon>
        <taxon>Pezizomycotina</taxon>
        <taxon>Sordariomycetes</taxon>
        <taxon>Xylariomycetidae</taxon>
        <taxon>Xylariales</taxon>
        <taxon>Microdochiaceae</taxon>
        <taxon>Microdochium</taxon>
    </lineage>
</organism>
<proteinExistence type="predicted"/>
<dbReference type="InterPro" id="IPR000253">
    <property type="entry name" value="FHA_dom"/>
</dbReference>
<accession>A0A9P8XQD5</accession>
<evidence type="ECO:0000259" key="1">
    <source>
        <dbReference type="PROSITE" id="PS50006"/>
    </source>
</evidence>
<protein>
    <recommendedName>
        <fullName evidence="1">FHA domain-containing protein</fullName>
    </recommendedName>
</protein>
<evidence type="ECO:0000313" key="2">
    <source>
        <dbReference type="EMBL" id="KAH7010914.1"/>
    </source>
</evidence>
<comment type="caution">
    <text evidence="2">The sequence shown here is derived from an EMBL/GenBank/DDBJ whole genome shotgun (WGS) entry which is preliminary data.</text>
</comment>
<gene>
    <name evidence="2" type="ORF">B0I36DRAFT_370180</name>
</gene>